<gene>
    <name evidence="2" type="ORF">TorRG33x02_105100</name>
</gene>
<evidence type="ECO:0000256" key="1">
    <source>
        <dbReference type="ARBA" id="ARBA00006974"/>
    </source>
</evidence>
<dbReference type="PANTHER" id="PTHR31929">
    <property type="entry name" value="SAUR-LIKE AUXIN-RESPONSIVE PROTEIN FAMILY-RELATED"/>
    <property type="match status" value="1"/>
</dbReference>
<name>A0A2P5F7R3_TREOI</name>
<dbReference type="AlphaFoldDB" id="A0A2P5F7R3"/>
<dbReference type="InterPro" id="IPR003676">
    <property type="entry name" value="SAUR_fam"/>
</dbReference>
<dbReference type="InParanoid" id="A0A2P5F7R3"/>
<dbReference type="STRING" id="63057.A0A2P5F7R3"/>
<dbReference type="Proteomes" id="UP000237000">
    <property type="component" value="Unassembled WGS sequence"/>
</dbReference>
<dbReference type="GO" id="GO:0009733">
    <property type="term" value="P:response to auxin"/>
    <property type="evidence" value="ECO:0007669"/>
    <property type="project" value="InterPro"/>
</dbReference>
<accession>A0A2P5F7R3</accession>
<evidence type="ECO:0000313" key="3">
    <source>
        <dbReference type="Proteomes" id="UP000237000"/>
    </source>
</evidence>
<dbReference type="EMBL" id="JXTC01000056">
    <property type="protein sequence ID" value="PON93807.1"/>
    <property type="molecule type" value="Genomic_DNA"/>
</dbReference>
<dbReference type="OrthoDB" id="625231at2759"/>
<evidence type="ECO:0000313" key="2">
    <source>
        <dbReference type="EMBL" id="PON93807.1"/>
    </source>
</evidence>
<dbReference type="Pfam" id="PF02519">
    <property type="entry name" value="Auxin_inducible"/>
    <property type="match status" value="1"/>
</dbReference>
<protein>
    <submittedName>
        <fullName evidence="2">Small auxin-up RNA</fullName>
    </submittedName>
</protein>
<sequence length="94" mass="10653">MGFCFPSVVHAKQLIQRPFSNSKDVSKGFLAVYVGDDETKMKRFVISVSYLNQTSFQELLCHAKEEFGFDHLIGALKIPCREDAFIDLVSHLNV</sequence>
<proteinExistence type="inferred from homology"/>
<organism evidence="2 3">
    <name type="scientific">Trema orientale</name>
    <name type="common">Charcoal tree</name>
    <name type="synonym">Celtis orientalis</name>
    <dbReference type="NCBI Taxonomy" id="63057"/>
    <lineage>
        <taxon>Eukaryota</taxon>
        <taxon>Viridiplantae</taxon>
        <taxon>Streptophyta</taxon>
        <taxon>Embryophyta</taxon>
        <taxon>Tracheophyta</taxon>
        <taxon>Spermatophyta</taxon>
        <taxon>Magnoliopsida</taxon>
        <taxon>eudicotyledons</taxon>
        <taxon>Gunneridae</taxon>
        <taxon>Pentapetalae</taxon>
        <taxon>rosids</taxon>
        <taxon>fabids</taxon>
        <taxon>Rosales</taxon>
        <taxon>Cannabaceae</taxon>
        <taxon>Trema</taxon>
    </lineage>
</organism>
<keyword evidence="3" id="KW-1185">Reference proteome</keyword>
<reference evidence="3" key="1">
    <citation type="submission" date="2016-06" db="EMBL/GenBank/DDBJ databases">
        <title>Parallel loss of symbiosis genes in relatives of nitrogen-fixing non-legume Parasponia.</title>
        <authorList>
            <person name="Van Velzen R."/>
            <person name="Holmer R."/>
            <person name="Bu F."/>
            <person name="Rutten L."/>
            <person name="Van Zeijl A."/>
            <person name="Liu W."/>
            <person name="Santuari L."/>
            <person name="Cao Q."/>
            <person name="Sharma T."/>
            <person name="Shen D."/>
            <person name="Roswanjaya Y."/>
            <person name="Wardhani T."/>
            <person name="Kalhor M.S."/>
            <person name="Jansen J."/>
            <person name="Van den Hoogen J."/>
            <person name="Gungor B."/>
            <person name="Hartog M."/>
            <person name="Hontelez J."/>
            <person name="Verver J."/>
            <person name="Yang W.-C."/>
            <person name="Schijlen E."/>
            <person name="Repin R."/>
            <person name="Schilthuizen M."/>
            <person name="Schranz E."/>
            <person name="Heidstra R."/>
            <person name="Miyata K."/>
            <person name="Fedorova E."/>
            <person name="Kohlen W."/>
            <person name="Bisseling T."/>
            <person name="Smit S."/>
            <person name="Geurts R."/>
        </authorList>
    </citation>
    <scope>NUCLEOTIDE SEQUENCE [LARGE SCALE GENOMIC DNA]</scope>
    <source>
        <strain evidence="3">cv. RG33-2</strain>
    </source>
</reference>
<comment type="similarity">
    <text evidence="1">Belongs to the ARG7 family.</text>
</comment>
<comment type="caution">
    <text evidence="2">The sequence shown here is derived from an EMBL/GenBank/DDBJ whole genome shotgun (WGS) entry which is preliminary data.</text>
</comment>